<keyword evidence="1" id="KW-0040">ANK repeat</keyword>
<dbReference type="Proteomes" id="UP000504640">
    <property type="component" value="Unplaced"/>
</dbReference>
<dbReference type="InterPro" id="IPR050657">
    <property type="entry name" value="Ankyrin_repeat_domain"/>
</dbReference>
<keyword evidence="3" id="KW-1185">Reference proteome</keyword>
<feature type="region of interest" description="Disordered" evidence="2">
    <location>
        <begin position="313"/>
        <end position="332"/>
    </location>
</feature>
<feature type="repeat" description="ANK" evidence="1">
    <location>
        <begin position="164"/>
        <end position="196"/>
    </location>
</feature>
<dbReference type="PROSITE" id="PS50297">
    <property type="entry name" value="ANK_REP_REGION"/>
    <property type="match status" value="2"/>
</dbReference>
<dbReference type="GeneID" id="116546344"/>
<name>A0A6J3HEQ6_SAPAP</name>
<evidence type="ECO:0000256" key="2">
    <source>
        <dbReference type="SAM" id="MobiDB-lite"/>
    </source>
</evidence>
<dbReference type="PANTHER" id="PTHR24147">
    <property type="entry name" value="ANKYRIN REPEAT DOMAIN 36-RELATED"/>
    <property type="match status" value="1"/>
</dbReference>
<proteinExistence type="predicted"/>
<dbReference type="Pfam" id="PF12796">
    <property type="entry name" value="Ank_2"/>
    <property type="match status" value="2"/>
</dbReference>
<protein>
    <submittedName>
        <fullName evidence="4">POTE ankyrin domain family member A-like</fullName>
    </submittedName>
</protein>
<evidence type="ECO:0000313" key="4">
    <source>
        <dbReference type="RefSeq" id="XP_032128530.1"/>
    </source>
</evidence>
<dbReference type="Gene3D" id="1.25.40.20">
    <property type="entry name" value="Ankyrin repeat-containing domain"/>
    <property type="match status" value="1"/>
</dbReference>
<evidence type="ECO:0000313" key="3">
    <source>
        <dbReference type="Proteomes" id="UP000504640"/>
    </source>
</evidence>
<gene>
    <name evidence="4" type="primary">LOC116546344</name>
</gene>
<dbReference type="RefSeq" id="XP_032128530.1">
    <property type="nucleotide sequence ID" value="XM_032272639.1"/>
</dbReference>
<dbReference type="SUPFAM" id="SSF48403">
    <property type="entry name" value="Ankyrin repeat"/>
    <property type="match status" value="1"/>
</dbReference>
<dbReference type="SMART" id="SM00248">
    <property type="entry name" value="ANK"/>
    <property type="match status" value="6"/>
</dbReference>
<feature type="repeat" description="ANK" evidence="1">
    <location>
        <begin position="230"/>
        <end position="262"/>
    </location>
</feature>
<feature type="repeat" description="ANK" evidence="1">
    <location>
        <begin position="98"/>
        <end position="130"/>
    </location>
</feature>
<sequence length="332" mass="36890">MVAEVFSKPAASDMKKPLGLRSKMGKWCCHSFPCCRGSGKSNVGTWADYDDSAFEEPRYQVGREDLGKLHRAAWWGKVPRADLIVMLRSTDVNQTDKEKRTALHLASANGNSEIVKLLLDRRCALHAFDSKKRTALIKAVQCQEDECVLTLLEHGTDPNLPDVYGNTALHYAAYNEDKLLAKALLLYGADIEAKNKCGLTPLLLAVYGQKEKMMKFLIKKKANLKAIDKFGRTALILAVCCGSASMVSLLLDQDIDVFCQDKSGKTAMDYAVSSQHNIICQLLSDYEEKQMSKKFPENSNAGTDTLYGLCDSQLPEKKESKDPIKEAQQIQP</sequence>
<dbReference type="PRINTS" id="PR01415">
    <property type="entry name" value="ANKYRIN"/>
</dbReference>
<dbReference type="PANTHER" id="PTHR24147:SF68">
    <property type="entry name" value="POTE ANKYRIN DOMAIN FAMILY MEMBER A"/>
    <property type="match status" value="1"/>
</dbReference>
<evidence type="ECO:0000256" key="1">
    <source>
        <dbReference type="PROSITE-ProRule" id="PRU00023"/>
    </source>
</evidence>
<dbReference type="PROSITE" id="PS50088">
    <property type="entry name" value="ANK_REPEAT"/>
    <property type="match status" value="4"/>
</dbReference>
<dbReference type="AlphaFoldDB" id="A0A6J3HEQ6"/>
<dbReference type="InterPro" id="IPR036770">
    <property type="entry name" value="Ankyrin_rpt-contain_sf"/>
</dbReference>
<organism evidence="3 4">
    <name type="scientific">Sapajus apella</name>
    <name type="common">Brown-capped capuchin</name>
    <name type="synonym">Cebus apella</name>
    <dbReference type="NCBI Taxonomy" id="9515"/>
    <lineage>
        <taxon>Eukaryota</taxon>
        <taxon>Metazoa</taxon>
        <taxon>Chordata</taxon>
        <taxon>Craniata</taxon>
        <taxon>Vertebrata</taxon>
        <taxon>Euteleostomi</taxon>
        <taxon>Mammalia</taxon>
        <taxon>Eutheria</taxon>
        <taxon>Euarchontoglires</taxon>
        <taxon>Primates</taxon>
        <taxon>Haplorrhini</taxon>
        <taxon>Platyrrhini</taxon>
        <taxon>Cebidae</taxon>
        <taxon>Cebinae</taxon>
        <taxon>Sapajus</taxon>
    </lineage>
</organism>
<accession>A0A6J3HEQ6</accession>
<feature type="repeat" description="ANK" evidence="1">
    <location>
        <begin position="197"/>
        <end position="229"/>
    </location>
</feature>
<reference evidence="4" key="1">
    <citation type="submission" date="2025-08" db="UniProtKB">
        <authorList>
            <consortium name="RefSeq"/>
        </authorList>
    </citation>
    <scope>IDENTIFICATION</scope>
    <source>
        <tissue evidence="4">Blood</tissue>
    </source>
</reference>
<dbReference type="InterPro" id="IPR002110">
    <property type="entry name" value="Ankyrin_rpt"/>
</dbReference>
<feature type="compositionally biased region" description="Basic and acidic residues" evidence="2">
    <location>
        <begin position="314"/>
        <end position="325"/>
    </location>
</feature>